<reference evidence="4" key="1">
    <citation type="journal article" date="2019" name="Int. J. Syst. Evol. Microbiol.">
        <title>The Global Catalogue of Microorganisms (GCM) 10K type strain sequencing project: providing services to taxonomists for standard genome sequencing and annotation.</title>
        <authorList>
            <consortium name="The Broad Institute Genomics Platform"/>
            <consortium name="The Broad Institute Genome Sequencing Center for Infectious Disease"/>
            <person name="Wu L."/>
            <person name="Ma J."/>
        </authorList>
    </citation>
    <scope>NUCLEOTIDE SEQUENCE [LARGE SCALE GENOMIC DNA]</scope>
    <source>
        <strain evidence="4">CGMCC 1.12791</strain>
    </source>
</reference>
<dbReference type="InterPro" id="IPR012349">
    <property type="entry name" value="Split_barrel_FMN-bd"/>
</dbReference>
<evidence type="ECO:0000256" key="1">
    <source>
        <dbReference type="ARBA" id="ARBA00008710"/>
    </source>
</evidence>
<evidence type="ECO:0000313" key="3">
    <source>
        <dbReference type="EMBL" id="GHE17628.1"/>
    </source>
</evidence>
<dbReference type="RefSeq" id="WP_191279560.1">
    <property type="nucleotide sequence ID" value="NZ_BNAD01000005.1"/>
</dbReference>
<comment type="similarity">
    <text evidence="1">Belongs to the F420H(2)-dependent quinone reductase family.</text>
</comment>
<keyword evidence="4" id="KW-1185">Reference proteome</keyword>
<dbReference type="Proteomes" id="UP000597341">
    <property type="component" value="Unassembled WGS sequence"/>
</dbReference>
<dbReference type="InterPro" id="IPR004378">
    <property type="entry name" value="F420H2_quin_Rdtase"/>
</dbReference>
<organism evidence="3 4">
    <name type="scientific">Nocardioides flavus</name>
    <name type="common">ex Wang et al. 2016</name>
    <dbReference type="NCBI Taxonomy" id="2058780"/>
    <lineage>
        <taxon>Bacteria</taxon>
        <taxon>Bacillati</taxon>
        <taxon>Actinomycetota</taxon>
        <taxon>Actinomycetes</taxon>
        <taxon>Propionibacteriales</taxon>
        <taxon>Nocardioidaceae</taxon>
        <taxon>Nocardioides</taxon>
    </lineage>
</organism>
<gene>
    <name evidence="3" type="ORF">GCM10011376_22380</name>
</gene>
<proteinExistence type="inferred from homology"/>
<name>A0ABQ3HL43_9ACTN</name>
<evidence type="ECO:0000256" key="2">
    <source>
        <dbReference type="ARBA" id="ARBA00049106"/>
    </source>
</evidence>
<evidence type="ECO:0008006" key="5">
    <source>
        <dbReference type="Google" id="ProtNLM"/>
    </source>
</evidence>
<dbReference type="PANTHER" id="PTHR39428:SF1">
    <property type="entry name" value="F420H(2)-DEPENDENT QUINONE REDUCTASE RV1261C"/>
    <property type="match status" value="1"/>
</dbReference>
<dbReference type="PANTHER" id="PTHR39428">
    <property type="entry name" value="F420H(2)-DEPENDENT QUINONE REDUCTASE RV1261C"/>
    <property type="match status" value="1"/>
</dbReference>
<sequence length="174" mass="18746">MPTGLADELGYAHSPGNPLHRSVRWAAGTRAGGWVFSRTLRHLDDAVGRLSGGRRSAPGLLAGLAVLDVTTTGRRSGRRRTSHLIATPYAGGLALLGTNFGQAATPAWALNLEADPRATVTYRGRSREVLARAATQAEVAEVFALAGRFYPGYAHYRRRVGDTRRIRVFVLEPA</sequence>
<evidence type="ECO:0000313" key="4">
    <source>
        <dbReference type="Proteomes" id="UP000597341"/>
    </source>
</evidence>
<comment type="caution">
    <text evidence="3">The sequence shown here is derived from an EMBL/GenBank/DDBJ whole genome shotgun (WGS) entry which is preliminary data.</text>
</comment>
<protein>
    <recommendedName>
        <fullName evidence="5">Deazaflavin-dependent oxidoreductase, nitroreductase family</fullName>
    </recommendedName>
</protein>
<dbReference type="Gene3D" id="2.30.110.10">
    <property type="entry name" value="Electron Transport, Fmn-binding Protein, Chain A"/>
    <property type="match status" value="1"/>
</dbReference>
<dbReference type="Pfam" id="PF04075">
    <property type="entry name" value="F420H2_quin_red"/>
    <property type="match status" value="1"/>
</dbReference>
<comment type="catalytic activity">
    <reaction evidence="2">
        <text>oxidized coenzyme F420-(gamma-L-Glu)(n) + a quinol + H(+) = reduced coenzyme F420-(gamma-L-Glu)(n) + a quinone</text>
        <dbReference type="Rhea" id="RHEA:39663"/>
        <dbReference type="Rhea" id="RHEA-COMP:12939"/>
        <dbReference type="Rhea" id="RHEA-COMP:14378"/>
        <dbReference type="ChEBI" id="CHEBI:15378"/>
        <dbReference type="ChEBI" id="CHEBI:24646"/>
        <dbReference type="ChEBI" id="CHEBI:132124"/>
        <dbReference type="ChEBI" id="CHEBI:133980"/>
        <dbReference type="ChEBI" id="CHEBI:139511"/>
    </reaction>
</comment>
<dbReference type="NCBIfam" id="TIGR00026">
    <property type="entry name" value="hi_GC_TIGR00026"/>
    <property type="match status" value="1"/>
</dbReference>
<accession>A0ABQ3HL43</accession>
<dbReference type="EMBL" id="BNAD01000005">
    <property type="protein sequence ID" value="GHE17628.1"/>
    <property type="molecule type" value="Genomic_DNA"/>
</dbReference>